<sequence>MDLELERGLAETAAALAHGGVAVYPTETLYALGCRAEDARACARIAALKGRPEAKPFPLIVADMDGLAAIAEELPEDVLRLAGAFWPGPLSVLVRTRDSLPRHVRDADGFSSVRMSPHPTARALCRLAGPALVATSANKSGRPATALPAELDPGLLAGADASLLCPPLPGGGAPSTLVRLLGGGRLRVLRLGAVDAQALGAVFRLEPHAP</sequence>
<keyword evidence="8" id="KW-0547">Nucleotide-binding</keyword>
<keyword evidence="5" id="KW-0808">Transferase</keyword>
<dbReference type="GO" id="GO:0005524">
    <property type="term" value="F:ATP binding"/>
    <property type="evidence" value="ECO:0007669"/>
    <property type="project" value="UniProtKB-KW"/>
</dbReference>
<evidence type="ECO:0000259" key="12">
    <source>
        <dbReference type="PROSITE" id="PS51163"/>
    </source>
</evidence>
<accession>A0A239AP42</accession>
<dbReference type="EC" id="2.7.7.87" evidence="3"/>
<dbReference type="GO" id="GO:0005737">
    <property type="term" value="C:cytoplasm"/>
    <property type="evidence" value="ECO:0007669"/>
    <property type="project" value="UniProtKB-SubCell"/>
</dbReference>
<evidence type="ECO:0000313" key="13">
    <source>
        <dbReference type="EMBL" id="SNR96768.1"/>
    </source>
</evidence>
<dbReference type="PANTHER" id="PTHR17490">
    <property type="entry name" value="SUA5"/>
    <property type="match status" value="1"/>
</dbReference>
<dbReference type="RefSeq" id="WP_089274321.1">
    <property type="nucleotide sequence ID" value="NZ_FZOC01000004.1"/>
</dbReference>
<dbReference type="GO" id="GO:0006450">
    <property type="term" value="P:regulation of translational fidelity"/>
    <property type="evidence" value="ECO:0007669"/>
    <property type="project" value="TreeGrafter"/>
</dbReference>
<evidence type="ECO:0000256" key="8">
    <source>
        <dbReference type="ARBA" id="ARBA00022741"/>
    </source>
</evidence>
<dbReference type="PANTHER" id="PTHR17490:SF16">
    <property type="entry name" value="THREONYLCARBAMOYL-AMP SYNTHASE"/>
    <property type="match status" value="1"/>
</dbReference>
<dbReference type="InterPro" id="IPR017945">
    <property type="entry name" value="DHBP_synth_RibB-like_a/b_dom"/>
</dbReference>
<dbReference type="InterPro" id="IPR050156">
    <property type="entry name" value="TC-AMP_synthase_SUA5"/>
</dbReference>
<evidence type="ECO:0000256" key="9">
    <source>
        <dbReference type="ARBA" id="ARBA00022840"/>
    </source>
</evidence>
<gene>
    <name evidence="13" type="ORF">SAMN04488503_2094</name>
</gene>
<dbReference type="SUPFAM" id="SSF55821">
    <property type="entry name" value="YrdC/RibB"/>
    <property type="match status" value="1"/>
</dbReference>
<dbReference type="Proteomes" id="UP000198324">
    <property type="component" value="Unassembled WGS sequence"/>
</dbReference>
<evidence type="ECO:0000256" key="4">
    <source>
        <dbReference type="ARBA" id="ARBA00022490"/>
    </source>
</evidence>
<keyword evidence="6" id="KW-0819">tRNA processing</keyword>
<keyword evidence="4" id="KW-0963">Cytoplasm</keyword>
<comment type="catalytic activity">
    <reaction evidence="11">
        <text>L-threonine + hydrogencarbonate + ATP = L-threonylcarbamoyladenylate + diphosphate + H2O</text>
        <dbReference type="Rhea" id="RHEA:36407"/>
        <dbReference type="ChEBI" id="CHEBI:15377"/>
        <dbReference type="ChEBI" id="CHEBI:17544"/>
        <dbReference type="ChEBI" id="CHEBI:30616"/>
        <dbReference type="ChEBI" id="CHEBI:33019"/>
        <dbReference type="ChEBI" id="CHEBI:57926"/>
        <dbReference type="ChEBI" id="CHEBI:73682"/>
        <dbReference type="EC" id="2.7.7.87"/>
    </reaction>
</comment>
<dbReference type="GO" id="GO:0000049">
    <property type="term" value="F:tRNA binding"/>
    <property type="evidence" value="ECO:0007669"/>
    <property type="project" value="TreeGrafter"/>
</dbReference>
<dbReference type="AlphaFoldDB" id="A0A239AP42"/>
<comment type="similarity">
    <text evidence="2">Belongs to the SUA5 family.</text>
</comment>
<reference evidence="13 14" key="1">
    <citation type="submission" date="2017-06" db="EMBL/GenBank/DDBJ databases">
        <authorList>
            <person name="Kim H.J."/>
            <person name="Triplett B.A."/>
        </authorList>
    </citation>
    <scope>NUCLEOTIDE SEQUENCE [LARGE SCALE GENOMIC DNA]</scope>
    <source>
        <strain evidence="13 14">DSM 13116</strain>
    </source>
</reference>
<dbReference type="GO" id="GO:0008033">
    <property type="term" value="P:tRNA processing"/>
    <property type="evidence" value="ECO:0007669"/>
    <property type="project" value="UniProtKB-KW"/>
</dbReference>
<evidence type="ECO:0000256" key="2">
    <source>
        <dbReference type="ARBA" id="ARBA00007663"/>
    </source>
</evidence>
<protein>
    <recommendedName>
        <fullName evidence="10">L-threonylcarbamoyladenylate synthase</fullName>
        <ecNumber evidence="3">2.7.7.87</ecNumber>
    </recommendedName>
    <alternativeName>
        <fullName evidence="10">L-threonylcarbamoyladenylate synthase</fullName>
    </alternativeName>
</protein>
<dbReference type="GO" id="GO:0003725">
    <property type="term" value="F:double-stranded RNA binding"/>
    <property type="evidence" value="ECO:0007669"/>
    <property type="project" value="InterPro"/>
</dbReference>
<dbReference type="OrthoDB" id="9814580at2"/>
<comment type="subcellular location">
    <subcellularLocation>
        <location evidence="1">Cytoplasm</location>
    </subcellularLocation>
</comment>
<name>A0A239AP42_9BACT</name>
<evidence type="ECO:0000256" key="7">
    <source>
        <dbReference type="ARBA" id="ARBA00022695"/>
    </source>
</evidence>
<evidence type="ECO:0000256" key="3">
    <source>
        <dbReference type="ARBA" id="ARBA00012584"/>
    </source>
</evidence>
<dbReference type="EMBL" id="FZOC01000004">
    <property type="protein sequence ID" value="SNR96768.1"/>
    <property type="molecule type" value="Genomic_DNA"/>
</dbReference>
<dbReference type="InterPro" id="IPR006070">
    <property type="entry name" value="Sua5-like_dom"/>
</dbReference>
<keyword evidence="9" id="KW-0067">ATP-binding</keyword>
<dbReference type="GO" id="GO:0061710">
    <property type="term" value="F:L-threonylcarbamoyladenylate synthase"/>
    <property type="evidence" value="ECO:0007669"/>
    <property type="project" value="UniProtKB-EC"/>
</dbReference>
<evidence type="ECO:0000256" key="5">
    <source>
        <dbReference type="ARBA" id="ARBA00022679"/>
    </source>
</evidence>
<dbReference type="PROSITE" id="PS51163">
    <property type="entry name" value="YRDC"/>
    <property type="match status" value="1"/>
</dbReference>
<feature type="domain" description="YrdC-like" evidence="12">
    <location>
        <begin position="6"/>
        <end position="194"/>
    </location>
</feature>
<keyword evidence="7" id="KW-0548">Nucleotidyltransferase</keyword>
<evidence type="ECO:0000256" key="1">
    <source>
        <dbReference type="ARBA" id="ARBA00004496"/>
    </source>
</evidence>
<keyword evidence="14" id="KW-1185">Reference proteome</keyword>
<dbReference type="Pfam" id="PF01300">
    <property type="entry name" value="Sua5_yciO_yrdC"/>
    <property type="match status" value="1"/>
</dbReference>
<dbReference type="Gene3D" id="3.90.870.10">
    <property type="entry name" value="DHBP synthase"/>
    <property type="match status" value="1"/>
</dbReference>
<organism evidence="13 14">
    <name type="scientific">Humidesulfovibrio mexicanus</name>
    <dbReference type="NCBI Taxonomy" id="147047"/>
    <lineage>
        <taxon>Bacteria</taxon>
        <taxon>Pseudomonadati</taxon>
        <taxon>Thermodesulfobacteriota</taxon>
        <taxon>Desulfovibrionia</taxon>
        <taxon>Desulfovibrionales</taxon>
        <taxon>Desulfovibrionaceae</taxon>
        <taxon>Humidesulfovibrio</taxon>
    </lineage>
</organism>
<proteinExistence type="inferred from homology"/>
<evidence type="ECO:0000256" key="11">
    <source>
        <dbReference type="ARBA" id="ARBA00048366"/>
    </source>
</evidence>
<evidence type="ECO:0000256" key="6">
    <source>
        <dbReference type="ARBA" id="ARBA00022694"/>
    </source>
</evidence>
<evidence type="ECO:0000313" key="14">
    <source>
        <dbReference type="Proteomes" id="UP000198324"/>
    </source>
</evidence>
<evidence type="ECO:0000256" key="10">
    <source>
        <dbReference type="ARBA" id="ARBA00029774"/>
    </source>
</evidence>